<protein>
    <submittedName>
        <fullName evidence="2">Uncharacterized protein</fullName>
    </submittedName>
</protein>
<reference evidence="2" key="1">
    <citation type="journal article" date="2022" name="bioRxiv">
        <title>Sequencing and chromosome-scale assembly of the giantPleurodeles waltlgenome.</title>
        <authorList>
            <person name="Brown T."/>
            <person name="Elewa A."/>
            <person name="Iarovenko S."/>
            <person name="Subramanian E."/>
            <person name="Araus A.J."/>
            <person name="Petzold A."/>
            <person name="Susuki M."/>
            <person name="Suzuki K.-i.T."/>
            <person name="Hayashi T."/>
            <person name="Toyoda A."/>
            <person name="Oliveira C."/>
            <person name="Osipova E."/>
            <person name="Leigh N.D."/>
            <person name="Simon A."/>
            <person name="Yun M.H."/>
        </authorList>
    </citation>
    <scope>NUCLEOTIDE SEQUENCE</scope>
    <source>
        <strain evidence="2">20211129_DDA</strain>
        <tissue evidence="2">Liver</tissue>
    </source>
</reference>
<evidence type="ECO:0000256" key="1">
    <source>
        <dbReference type="SAM" id="MobiDB-lite"/>
    </source>
</evidence>
<accession>A0AAV7T898</accession>
<organism evidence="2 3">
    <name type="scientific">Pleurodeles waltl</name>
    <name type="common">Iberian ribbed newt</name>
    <dbReference type="NCBI Taxonomy" id="8319"/>
    <lineage>
        <taxon>Eukaryota</taxon>
        <taxon>Metazoa</taxon>
        <taxon>Chordata</taxon>
        <taxon>Craniata</taxon>
        <taxon>Vertebrata</taxon>
        <taxon>Euteleostomi</taxon>
        <taxon>Amphibia</taxon>
        <taxon>Batrachia</taxon>
        <taxon>Caudata</taxon>
        <taxon>Salamandroidea</taxon>
        <taxon>Salamandridae</taxon>
        <taxon>Pleurodelinae</taxon>
        <taxon>Pleurodeles</taxon>
    </lineage>
</organism>
<proteinExistence type="predicted"/>
<dbReference type="AlphaFoldDB" id="A0AAV7T898"/>
<gene>
    <name evidence="2" type="ORF">NDU88_004133</name>
</gene>
<dbReference type="Proteomes" id="UP001066276">
    <property type="component" value="Chromosome 4_1"/>
</dbReference>
<feature type="region of interest" description="Disordered" evidence="1">
    <location>
        <begin position="51"/>
        <end position="70"/>
    </location>
</feature>
<keyword evidence="3" id="KW-1185">Reference proteome</keyword>
<sequence>MPRSMCHDKEIRKEPPSTPRKEKTQKSQCSADMADATKGIGRIERMTPLRATPGKARRNERRIYLRYRKQ</sequence>
<name>A0AAV7T898_PLEWA</name>
<comment type="caution">
    <text evidence="2">The sequence shown here is derived from an EMBL/GenBank/DDBJ whole genome shotgun (WGS) entry which is preliminary data.</text>
</comment>
<evidence type="ECO:0000313" key="3">
    <source>
        <dbReference type="Proteomes" id="UP001066276"/>
    </source>
</evidence>
<feature type="compositionally biased region" description="Basic residues" evidence="1">
    <location>
        <begin position="55"/>
        <end position="70"/>
    </location>
</feature>
<feature type="region of interest" description="Disordered" evidence="1">
    <location>
        <begin position="1"/>
        <end position="32"/>
    </location>
</feature>
<dbReference type="EMBL" id="JANPWB010000007">
    <property type="protein sequence ID" value="KAJ1172286.1"/>
    <property type="molecule type" value="Genomic_DNA"/>
</dbReference>
<feature type="compositionally biased region" description="Basic and acidic residues" evidence="1">
    <location>
        <begin position="1"/>
        <end position="25"/>
    </location>
</feature>
<evidence type="ECO:0000313" key="2">
    <source>
        <dbReference type="EMBL" id="KAJ1172286.1"/>
    </source>
</evidence>